<keyword evidence="4" id="KW-1185">Reference proteome</keyword>
<dbReference type="Proteomes" id="UP000269396">
    <property type="component" value="Unassembled WGS sequence"/>
</dbReference>
<comment type="subcellular location">
    <subcellularLocation>
        <location evidence="2">Nucleus</location>
    </subcellularLocation>
</comment>
<reference evidence="3 4" key="1">
    <citation type="submission" date="2018-11" db="EMBL/GenBank/DDBJ databases">
        <authorList>
            <consortium name="Pathogen Informatics"/>
        </authorList>
    </citation>
    <scope>NUCLEOTIDE SEQUENCE [LARGE SCALE GENOMIC DNA]</scope>
    <source>
        <strain>Denwood</strain>
        <strain evidence="4">Zambia</strain>
    </source>
</reference>
<evidence type="ECO:0000256" key="2">
    <source>
        <dbReference type="PROSITE-ProRule" id="PRU00089"/>
    </source>
</evidence>
<protein>
    <submittedName>
        <fullName evidence="3">Uncharacterized protein</fullName>
    </submittedName>
</protein>
<keyword evidence="2" id="KW-0539">Nucleus</keyword>
<dbReference type="AlphaFoldDB" id="A0A183PIH5"/>
<evidence type="ECO:0000313" key="4">
    <source>
        <dbReference type="Proteomes" id="UP000269396"/>
    </source>
</evidence>
<organism evidence="3 4">
    <name type="scientific">Schistosoma mattheei</name>
    <dbReference type="NCBI Taxonomy" id="31246"/>
    <lineage>
        <taxon>Eukaryota</taxon>
        <taxon>Metazoa</taxon>
        <taxon>Spiralia</taxon>
        <taxon>Lophotrochozoa</taxon>
        <taxon>Platyhelminthes</taxon>
        <taxon>Trematoda</taxon>
        <taxon>Digenea</taxon>
        <taxon>Strigeidida</taxon>
        <taxon>Schistosomatoidea</taxon>
        <taxon>Schistosomatidae</taxon>
        <taxon>Schistosoma</taxon>
    </lineage>
</organism>
<evidence type="ECO:0000256" key="1">
    <source>
        <dbReference type="ARBA" id="ARBA00023125"/>
    </source>
</evidence>
<dbReference type="PANTHER" id="PTHR45796:SF4">
    <property type="entry name" value="FORKHEAD BOX P, ISOFORM C"/>
    <property type="match status" value="1"/>
</dbReference>
<dbReference type="InterPro" id="IPR036388">
    <property type="entry name" value="WH-like_DNA-bd_sf"/>
</dbReference>
<name>A0A183PIH5_9TREM</name>
<dbReference type="Gene3D" id="1.10.10.10">
    <property type="entry name" value="Winged helix-like DNA-binding domain superfamily/Winged helix DNA-binding domain"/>
    <property type="match status" value="1"/>
</dbReference>
<dbReference type="InterPro" id="IPR036390">
    <property type="entry name" value="WH_DNA-bd_sf"/>
</dbReference>
<accession>A0A183PIH5</accession>
<dbReference type="SUPFAM" id="SSF46785">
    <property type="entry name" value="Winged helix' DNA-binding domain"/>
    <property type="match status" value="1"/>
</dbReference>
<dbReference type="Pfam" id="PF00250">
    <property type="entry name" value="Forkhead"/>
    <property type="match status" value="1"/>
</dbReference>
<evidence type="ECO:0000313" key="3">
    <source>
        <dbReference type="EMBL" id="VDP65077.1"/>
    </source>
</evidence>
<dbReference type="GO" id="GO:0000978">
    <property type="term" value="F:RNA polymerase II cis-regulatory region sequence-specific DNA binding"/>
    <property type="evidence" value="ECO:0007669"/>
    <property type="project" value="TreeGrafter"/>
</dbReference>
<dbReference type="PANTHER" id="PTHR45796">
    <property type="entry name" value="FORKHEAD BOX P, ISOFORM C"/>
    <property type="match status" value="1"/>
</dbReference>
<dbReference type="SMART" id="SM00339">
    <property type="entry name" value="FH"/>
    <property type="match status" value="1"/>
</dbReference>
<keyword evidence="1 2" id="KW-0238">DNA-binding</keyword>
<dbReference type="InterPro" id="IPR001766">
    <property type="entry name" value="Fork_head_dom"/>
</dbReference>
<dbReference type="PROSITE" id="PS50039">
    <property type="entry name" value="FORK_HEAD_3"/>
    <property type="match status" value="1"/>
</dbReference>
<gene>
    <name evidence="3" type="ORF">SMTD_LOCUS14161</name>
</gene>
<sequence>MDSENSLVMTCENLAYTSSSSQQQTSLSSAVIVVPAVVSSSTGTSSLTSVMTTAAVTTIPTTTTSQTTKTTATSSTNGTSSTANNNNNNTSLAQRQYYRSHCARPRFTYANLIRQAILESPGQQLSLSAIYVWLQREFAYFRQNEATWKVSYLFLSVLFFRFHYSKKIIKEMC</sequence>
<dbReference type="STRING" id="31246.A0A183PIH5"/>
<dbReference type="InterPro" id="IPR050998">
    <property type="entry name" value="FOXP"/>
</dbReference>
<proteinExistence type="predicted"/>
<dbReference type="EMBL" id="UZAL01034329">
    <property type="protein sequence ID" value="VDP65077.1"/>
    <property type="molecule type" value="Genomic_DNA"/>
</dbReference>
<dbReference type="PRINTS" id="PR00053">
    <property type="entry name" value="FORKHEAD"/>
</dbReference>
<dbReference type="GO" id="GO:0005634">
    <property type="term" value="C:nucleus"/>
    <property type="evidence" value="ECO:0007669"/>
    <property type="project" value="UniProtKB-SubCell"/>
</dbReference>
<dbReference type="GO" id="GO:0000981">
    <property type="term" value="F:DNA-binding transcription factor activity, RNA polymerase II-specific"/>
    <property type="evidence" value="ECO:0007669"/>
    <property type="project" value="TreeGrafter"/>
</dbReference>
<feature type="DNA-binding region" description="Fork-head" evidence="2">
    <location>
        <begin position="104"/>
        <end position="151"/>
    </location>
</feature>